<feature type="transmembrane region" description="Helical" evidence="1">
    <location>
        <begin position="48"/>
        <end position="69"/>
    </location>
</feature>
<dbReference type="EMBL" id="FUEG01000005">
    <property type="protein sequence ID" value="SJL04424.1"/>
    <property type="molecule type" value="Genomic_DNA"/>
</dbReference>
<dbReference type="Proteomes" id="UP000219338">
    <property type="component" value="Unassembled WGS sequence"/>
</dbReference>
<feature type="transmembrane region" description="Helical" evidence="1">
    <location>
        <begin position="207"/>
        <end position="226"/>
    </location>
</feature>
<evidence type="ECO:0000256" key="1">
    <source>
        <dbReference type="SAM" id="Phobius"/>
    </source>
</evidence>
<organism evidence="2 3">
    <name type="scientific">Armillaria ostoyae</name>
    <name type="common">Armillaria root rot fungus</name>
    <dbReference type="NCBI Taxonomy" id="47428"/>
    <lineage>
        <taxon>Eukaryota</taxon>
        <taxon>Fungi</taxon>
        <taxon>Dikarya</taxon>
        <taxon>Basidiomycota</taxon>
        <taxon>Agaricomycotina</taxon>
        <taxon>Agaricomycetes</taxon>
        <taxon>Agaricomycetidae</taxon>
        <taxon>Agaricales</taxon>
        <taxon>Marasmiineae</taxon>
        <taxon>Physalacriaceae</taxon>
        <taxon>Armillaria</taxon>
    </lineage>
</organism>
<sequence>MVSRKLMGVWACVDVCLLAAGAVSLALSLVWRAPNILMNMVLSNSDLTAGTVLAVALLVTFAISIVAVVQRNHVTVGFVILNYALVLDALGIIVIGSFVWFFTLHERANFHDIWVRQSAANRISLQDQFNCCGYFNATDNQEIGGTHCTQSQVDFLNTLDAAADNNAKFFCVTPITAFADMTLNNIFTYVLFVPLFPALTGSFNRTVYGFMAIVLCLLLASLCVINKRKEEERFKKMDAKRGGRGFV</sequence>
<evidence type="ECO:0008006" key="4">
    <source>
        <dbReference type="Google" id="ProtNLM"/>
    </source>
</evidence>
<feature type="transmembrane region" description="Helical" evidence="1">
    <location>
        <begin position="81"/>
        <end position="102"/>
    </location>
</feature>
<accession>A0A284R6W6</accession>
<keyword evidence="1" id="KW-0812">Transmembrane</keyword>
<proteinExistence type="predicted"/>
<evidence type="ECO:0000313" key="3">
    <source>
        <dbReference type="Proteomes" id="UP000219338"/>
    </source>
</evidence>
<gene>
    <name evidence="2" type="ORF">ARMOST_07790</name>
</gene>
<dbReference type="OMA" id="LGQCPLT"/>
<keyword evidence="1" id="KW-1133">Transmembrane helix</keyword>
<name>A0A284R6W6_ARMOS</name>
<reference evidence="3" key="1">
    <citation type="journal article" date="2017" name="Nat. Ecol. Evol.">
        <title>Genome expansion and lineage-specific genetic innovations in the forest pathogenic fungi Armillaria.</title>
        <authorList>
            <person name="Sipos G."/>
            <person name="Prasanna A.N."/>
            <person name="Walter M.C."/>
            <person name="O'Connor E."/>
            <person name="Balint B."/>
            <person name="Krizsan K."/>
            <person name="Kiss B."/>
            <person name="Hess J."/>
            <person name="Varga T."/>
            <person name="Slot J."/>
            <person name="Riley R."/>
            <person name="Boka B."/>
            <person name="Rigling D."/>
            <person name="Barry K."/>
            <person name="Lee J."/>
            <person name="Mihaltcheva S."/>
            <person name="LaButti K."/>
            <person name="Lipzen A."/>
            <person name="Waldron R."/>
            <person name="Moloney N.M."/>
            <person name="Sperisen C."/>
            <person name="Kredics L."/>
            <person name="Vagvoelgyi C."/>
            <person name="Patrignani A."/>
            <person name="Fitzpatrick D."/>
            <person name="Nagy I."/>
            <person name="Doyle S."/>
            <person name="Anderson J.B."/>
            <person name="Grigoriev I.V."/>
            <person name="Gueldener U."/>
            <person name="Muensterkoetter M."/>
            <person name="Nagy L.G."/>
        </authorList>
    </citation>
    <scope>NUCLEOTIDE SEQUENCE [LARGE SCALE GENOMIC DNA]</scope>
    <source>
        <strain evidence="3">C18/9</strain>
    </source>
</reference>
<protein>
    <recommendedName>
        <fullName evidence="4">Tetraspanin Pls1 family</fullName>
    </recommendedName>
</protein>
<dbReference type="OrthoDB" id="2279611at2759"/>
<keyword evidence="1" id="KW-0472">Membrane</keyword>
<evidence type="ECO:0000313" key="2">
    <source>
        <dbReference type="EMBL" id="SJL04424.1"/>
    </source>
</evidence>
<dbReference type="STRING" id="47428.A0A284R6W6"/>
<keyword evidence="3" id="KW-1185">Reference proteome</keyword>
<dbReference type="AlphaFoldDB" id="A0A284R6W6"/>